<organism evidence="1 2">
    <name type="scientific">Russula earlei</name>
    <dbReference type="NCBI Taxonomy" id="71964"/>
    <lineage>
        <taxon>Eukaryota</taxon>
        <taxon>Fungi</taxon>
        <taxon>Dikarya</taxon>
        <taxon>Basidiomycota</taxon>
        <taxon>Agaricomycotina</taxon>
        <taxon>Agaricomycetes</taxon>
        <taxon>Russulales</taxon>
        <taxon>Russulaceae</taxon>
        <taxon>Russula</taxon>
    </lineage>
</organism>
<evidence type="ECO:0000313" key="2">
    <source>
        <dbReference type="Proteomes" id="UP001207468"/>
    </source>
</evidence>
<dbReference type="Proteomes" id="UP001207468">
    <property type="component" value="Unassembled WGS sequence"/>
</dbReference>
<proteinExistence type="predicted"/>
<name>A0ACC0U542_9AGAM</name>
<comment type="caution">
    <text evidence="1">The sequence shown here is derived from an EMBL/GenBank/DDBJ whole genome shotgun (WGS) entry which is preliminary data.</text>
</comment>
<reference evidence="1" key="1">
    <citation type="submission" date="2021-03" db="EMBL/GenBank/DDBJ databases">
        <title>Evolutionary priming and transition to the ectomycorrhizal habit in an iconic lineage of mushroom-forming fungi: is preadaptation a requirement?</title>
        <authorList>
            <consortium name="DOE Joint Genome Institute"/>
            <person name="Looney B.P."/>
            <person name="Miyauchi S."/>
            <person name="Morin E."/>
            <person name="Drula E."/>
            <person name="Courty P.E."/>
            <person name="Chicoki N."/>
            <person name="Fauchery L."/>
            <person name="Kohler A."/>
            <person name="Kuo A."/>
            <person name="LaButti K."/>
            <person name="Pangilinan J."/>
            <person name="Lipzen A."/>
            <person name="Riley R."/>
            <person name="Andreopoulos W."/>
            <person name="He G."/>
            <person name="Johnson J."/>
            <person name="Barry K.W."/>
            <person name="Grigoriev I.V."/>
            <person name="Nagy L."/>
            <person name="Hibbett D."/>
            <person name="Henrissat B."/>
            <person name="Matheny P.B."/>
            <person name="Labbe J."/>
            <person name="Martin A.F."/>
        </authorList>
    </citation>
    <scope>NUCLEOTIDE SEQUENCE</scope>
    <source>
        <strain evidence="1">BPL698</strain>
    </source>
</reference>
<sequence length="250" mass="27054">MSHASAVMTVHQQTSRLNYQSIFDSALVAYKKKTGKDLRAYPLFSKLETCGSPDAVLITLREQIPVSESGFGHDSDNDSTPKIAKWLDPTVNVLFAFSAVIGAGASLTYPPAGVVFGAIGVLLSTAKAVSSGEGALVSLFGRIESFFRRLEVYIEVPSIAGMKDTMVRIMMEVLSILAIATKEIKRNRATTFLKKLSGRSDIEDALQRLDRLTQEEGWMAAAQGLGTTHRVEAQVTKGVEKITQEIGGLT</sequence>
<protein>
    <submittedName>
        <fullName evidence="1">Uncharacterized protein</fullName>
    </submittedName>
</protein>
<gene>
    <name evidence="1" type="ORF">F5148DRAFT_1368876</name>
</gene>
<accession>A0ACC0U542</accession>
<evidence type="ECO:0000313" key="1">
    <source>
        <dbReference type="EMBL" id="KAI9463514.1"/>
    </source>
</evidence>
<dbReference type="EMBL" id="JAGFNK010000157">
    <property type="protein sequence ID" value="KAI9463514.1"/>
    <property type="molecule type" value="Genomic_DNA"/>
</dbReference>
<feature type="non-terminal residue" evidence="1">
    <location>
        <position position="250"/>
    </location>
</feature>
<keyword evidence="2" id="KW-1185">Reference proteome</keyword>